<dbReference type="Gene3D" id="3.90.226.10">
    <property type="entry name" value="2-enoyl-CoA Hydratase, Chain A, domain 1"/>
    <property type="match status" value="1"/>
</dbReference>
<dbReference type="GO" id="GO:0009368">
    <property type="term" value="C:endopeptidase Clp complex"/>
    <property type="evidence" value="ECO:0007669"/>
    <property type="project" value="TreeGrafter"/>
</dbReference>
<organism evidence="1 2">
    <name type="scientific">Candidatus Collierbacteria bacterium RIFOXYB1_FULL_49_13</name>
    <dbReference type="NCBI Taxonomy" id="1817728"/>
    <lineage>
        <taxon>Bacteria</taxon>
        <taxon>Candidatus Collieribacteriota</taxon>
    </lineage>
</organism>
<dbReference type="AlphaFoldDB" id="A0A1F5FJ19"/>
<dbReference type="PANTHER" id="PTHR10381:SF11">
    <property type="entry name" value="ATP-DEPENDENT CLP PROTEASE PROTEOLYTIC SUBUNIT, MITOCHONDRIAL"/>
    <property type="match status" value="1"/>
</dbReference>
<gene>
    <name evidence="1" type="ORF">A2368_02370</name>
</gene>
<dbReference type="EMBL" id="MFAM01000017">
    <property type="protein sequence ID" value="OGD79560.1"/>
    <property type="molecule type" value="Genomic_DNA"/>
</dbReference>
<comment type="caution">
    <text evidence="1">The sequence shown here is derived from an EMBL/GenBank/DDBJ whole genome shotgun (WGS) entry which is preliminary data.</text>
</comment>
<dbReference type="InterPro" id="IPR023562">
    <property type="entry name" value="ClpP/TepA"/>
</dbReference>
<dbReference type="SUPFAM" id="SSF52096">
    <property type="entry name" value="ClpP/crotonase"/>
    <property type="match status" value="1"/>
</dbReference>
<dbReference type="GO" id="GO:0006515">
    <property type="term" value="P:protein quality control for misfolded or incompletely synthesized proteins"/>
    <property type="evidence" value="ECO:0007669"/>
    <property type="project" value="TreeGrafter"/>
</dbReference>
<dbReference type="GO" id="GO:0004176">
    <property type="term" value="F:ATP-dependent peptidase activity"/>
    <property type="evidence" value="ECO:0007669"/>
    <property type="project" value="TreeGrafter"/>
</dbReference>
<proteinExistence type="predicted"/>
<reference evidence="1 2" key="1">
    <citation type="journal article" date="2016" name="Nat. Commun.">
        <title>Thousands of microbial genomes shed light on interconnected biogeochemical processes in an aquifer system.</title>
        <authorList>
            <person name="Anantharaman K."/>
            <person name="Brown C.T."/>
            <person name="Hug L.A."/>
            <person name="Sharon I."/>
            <person name="Castelle C.J."/>
            <person name="Probst A.J."/>
            <person name="Thomas B.C."/>
            <person name="Singh A."/>
            <person name="Wilkins M.J."/>
            <person name="Karaoz U."/>
            <person name="Brodie E.L."/>
            <person name="Williams K.H."/>
            <person name="Hubbard S.S."/>
            <person name="Banfield J.F."/>
        </authorList>
    </citation>
    <scope>NUCLEOTIDE SEQUENCE [LARGE SCALE GENOMIC DNA]</scope>
</reference>
<dbReference type="GO" id="GO:0051117">
    <property type="term" value="F:ATPase binding"/>
    <property type="evidence" value="ECO:0007669"/>
    <property type="project" value="TreeGrafter"/>
</dbReference>
<evidence type="ECO:0000313" key="1">
    <source>
        <dbReference type="EMBL" id="OGD79560.1"/>
    </source>
</evidence>
<dbReference type="Pfam" id="PF00574">
    <property type="entry name" value="CLP_protease"/>
    <property type="match status" value="1"/>
</dbReference>
<dbReference type="PANTHER" id="PTHR10381">
    <property type="entry name" value="ATP-DEPENDENT CLP PROTEASE PROTEOLYTIC SUBUNIT"/>
    <property type="match status" value="1"/>
</dbReference>
<sequence>MGDLDDTTIAIVQPAIYRAANMGLEAITFHITTHGGYLDVVTAIEATFQAFGIPTIGVIIGYAYSGGAMLLSSCDIRCATPSSSLILHYGALSMENREISAFMHRRYSNDYTVRFWEHRIDQILARCKLSREELVQAMEIERHFTAQEALECGLIDKIIVPNYSVCLPEETSI</sequence>
<dbReference type="GO" id="GO:0004252">
    <property type="term" value="F:serine-type endopeptidase activity"/>
    <property type="evidence" value="ECO:0007669"/>
    <property type="project" value="TreeGrafter"/>
</dbReference>
<accession>A0A1F5FJ19</accession>
<evidence type="ECO:0008006" key="3">
    <source>
        <dbReference type="Google" id="ProtNLM"/>
    </source>
</evidence>
<name>A0A1F5FJ19_9BACT</name>
<dbReference type="InterPro" id="IPR029045">
    <property type="entry name" value="ClpP/crotonase-like_dom_sf"/>
</dbReference>
<dbReference type="Proteomes" id="UP000176682">
    <property type="component" value="Unassembled WGS sequence"/>
</dbReference>
<protein>
    <recommendedName>
        <fullName evidence="3">ATP-dependent Clp protease proteolytic subunit</fullName>
    </recommendedName>
</protein>
<evidence type="ECO:0000313" key="2">
    <source>
        <dbReference type="Proteomes" id="UP000176682"/>
    </source>
</evidence>